<keyword evidence="3" id="KW-1185">Reference proteome</keyword>
<evidence type="ECO:0000256" key="1">
    <source>
        <dbReference type="SAM" id="MobiDB-lite"/>
    </source>
</evidence>
<feature type="non-terminal residue" evidence="2">
    <location>
        <position position="173"/>
    </location>
</feature>
<dbReference type="InterPro" id="IPR040247">
    <property type="entry name" value="DUF5524"/>
</dbReference>
<dbReference type="Pfam" id="PF17662">
    <property type="entry name" value="DUF5524"/>
    <property type="match status" value="1"/>
</dbReference>
<accession>A0A091G2E5</accession>
<name>A0A091G2E5_CUCCA</name>
<dbReference type="EMBL" id="KL447682">
    <property type="protein sequence ID" value="KFO76093.1"/>
    <property type="molecule type" value="Genomic_DNA"/>
</dbReference>
<dbReference type="AlphaFoldDB" id="A0A091G2E5"/>
<reference evidence="2 3" key="1">
    <citation type="submission" date="2014-04" db="EMBL/GenBank/DDBJ databases">
        <title>Genome evolution of avian class.</title>
        <authorList>
            <person name="Zhang G."/>
            <person name="Li C."/>
        </authorList>
    </citation>
    <scope>NUCLEOTIDE SEQUENCE [LARGE SCALE GENOMIC DNA]</scope>
    <source>
        <strain evidence="2">BGI_N303</strain>
    </source>
</reference>
<dbReference type="Proteomes" id="UP000053760">
    <property type="component" value="Unassembled WGS sequence"/>
</dbReference>
<evidence type="ECO:0000313" key="2">
    <source>
        <dbReference type="EMBL" id="KFO76093.1"/>
    </source>
</evidence>
<proteinExistence type="predicted"/>
<gene>
    <name evidence="2" type="ORF">N303_07321</name>
</gene>
<dbReference type="STRING" id="55661.A0A091G2E5"/>
<dbReference type="PANTHER" id="PTHR31097:SF2">
    <property type="entry name" value="CHROMOSOME 7 OPEN READING FRAME 57"/>
    <property type="match status" value="1"/>
</dbReference>
<feature type="region of interest" description="Disordered" evidence="1">
    <location>
        <begin position="94"/>
        <end position="127"/>
    </location>
</feature>
<feature type="non-terminal residue" evidence="2">
    <location>
        <position position="1"/>
    </location>
</feature>
<evidence type="ECO:0000313" key="3">
    <source>
        <dbReference type="Proteomes" id="UP000053760"/>
    </source>
</evidence>
<organism evidence="2 3">
    <name type="scientific">Cuculus canorus</name>
    <name type="common">Common cuckoo</name>
    <dbReference type="NCBI Taxonomy" id="55661"/>
    <lineage>
        <taxon>Eukaryota</taxon>
        <taxon>Metazoa</taxon>
        <taxon>Chordata</taxon>
        <taxon>Craniata</taxon>
        <taxon>Vertebrata</taxon>
        <taxon>Euteleostomi</taxon>
        <taxon>Archelosauria</taxon>
        <taxon>Archosauria</taxon>
        <taxon>Dinosauria</taxon>
        <taxon>Saurischia</taxon>
        <taxon>Theropoda</taxon>
        <taxon>Coelurosauria</taxon>
        <taxon>Aves</taxon>
        <taxon>Neognathae</taxon>
        <taxon>Neoaves</taxon>
        <taxon>Otidimorphae</taxon>
        <taxon>Cuculiformes</taxon>
        <taxon>Cuculidae</taxon>
        <taxon>Cuculus</taxon>
    </lineage>
</organism>
<dbReference type="PANTHER" id="PTHR31097">
    <property type="entry name" value="SI:DKEY-276J7.1"/>
    <property type="match status" value="1"/>
</dbReference>
<sequence>ETDSAYVRVARQGVRPELLKCYTPMTMKSSPAGCANWYLQCSNPPAPNKPWSSVSSLPDYMIHREFKADGHHGNSYETRRGPSDFDMKSVWQRPAKENTKKIKEREAINPEYPSRMPNVPTNKEFSRKNNLSFPPLSVQRKSEALSFSNLISNSYGIDWFQQRTGWEEKVQET</sequence>
<feature type="compositionally biased region" description="Basic and acidic residues" evidence="1">
    <location>
        <begin position="94"/>
        <end position="108"/>
    </location>
</feature>
<protein>
    <submittedName>
        <fullName evidence="2">Uncharacterized protein C7orf57</fullName>
    </submittedName>
</protein>